<evidence type="ECO:0000313" key="2">
    <source>
        <dbReference type="EMBL" id="GEU30031.1"/>
    </source>
</evidence>
<keyword evidence="2" id="KW-0808">Transferase</keyword>
<dbReference type="GO" id="GO:0016740">
    <property type="term" value="F:transferase activity"/>
    <property type="evidence" value="ECO:0007669"/>
    <property type="project" value="UniProtKB-KW"/>
</dbReference>
<protein>
    <submittedName>
        <fullName evidence="2">Histone acetyltransferase type B catalytic subunit</fullName>
    </submittedName>
</protein>
<dbReference type="EMBL" id="BKCJ010000122">
    <property type="protein sequence ID" value="GEU30031.1"/>
    <property type="molecule type" value="Genomic_DNA"/>
</dbReference>
<evidence type="ECO:0000256" key="1">
    <source>
        <dbReference type="SAM" id="MobiDB-lite"/>
    </source>
</evidence>
<reference evidence="2" key="1">
    <citation type="journal article" date="2019" name="Sci. Rep.">
        <title>Draft genome of Tanacetum cinerariifolium, the natural source of mosquito coil.</title>
        <authorList>
            <person name="Yamashiro T."/>
            <person name="Shiraishi A."/>
            <person name="Satake H."/>
            <person name="Nakayama K."/>
        </authorList>
    </citation>
    <scope>NUCLEOTIDE SEQUENCE</scope>
</reference>
<accession>A0A699GL24</accession>
<feature type="compositionally biased region" description="Polar residues" evidence="1">
    <location>
        <begin position="1"/>
        <end position="11"/>
    </location>
</feature>
<comment type="caution">
    <text evidence="2">The sequence shown here is derived from an EMBL/GenBank/DDBJ whole genome shotgun (WGS) entry which is preliminary data.</text>
</comment>
<organism evidence="2">
    <name type="scientific">Tanacetum cinerariifolium</name>
    <name type="common">Dalmatian daisy</name>
    <name type="synonym">Chrysanthemum cinerariifolium</name>
    <dbReference type="NCBI Taxonomy" id="118510"/>
    <lineage>
        <taxon>Eukaryota</taxon>
        <taxon>Viridiplantae</taxon>
        <taxon>Streptophyta</taxon>
        <taxon>Embryophyta</taxon>
        <taxon>Tracheophyta</taxon>
        <taxon>Spermatophyta</taxon>
        <taxon>Magnoliopsida</taxon>
        <taxon>eudicotyledons</taxon>
        <taxon>Gunneridae</taxon>
        <taxon>Pentapetalae</taxon>
        <taxon>asterids</taxon>
        <taxon>campanulids</taxon>
        <taxon>Asterales</taxon>
        <taxon>Asteraceae</taxon>
        <taxon>Asteroideae</taxon>
        <taxon>Anthemideae</taxon>
        <taxon>Anthemidinae</taxon>
        <taxon>Tanacetum</taxon>
    </lineage>
</organism>
<name>A0A699GL24_TANCI</name>
<gene>
    <name evidence="2" type="ORF">Tci_002009</name>
</gene>
<feature type="non-terminal residue" evidence="2">
    <location>
        <position position="39"/>
    </location>
</feature>
<proteinExistence type="predicted"/>
<dbReference type="AlphaFoldDB" id="A0A699GL24"/>
<sequence>MGTKNQSNDTVSDSKKRRKVGFTQPDEGVQPNDVIKIFI</sequence>
<feature type="region of interest" description="Disordered" evidence="1">
    <location>
        <begin position="1"/>
        <end position="31"/>
    </location>
</feature>